<keyword evidence="2" id="KW-1185">Reference proteome</keyword>
<organism evidence="1 2">
    <name type="scientific">Marasmius tenuissimus</name>
    <dbReference type="NCBI Taxonomy" id="585030"/>
    <lineage>
        <taxon>Eukaryota</taxon>
        <taxon>Fungi</taxon>
        <taxon>Dikarya</taxon>
        <taxon>Basidiomycota</taxon>
        <taxon>Agaricomycotina</taxon>
        <taxon>Agaricomycetes</taxon>
        <taxon>Agaricomycetidae</taxon>
        <taxon>Agaricales</taxon>
        <taxon>Marasmiineae</taxon>
        <taxon>Marasmiaceae</taxon>
        <taxon>Marasmius</taxon>
    </lineage>
</organism>
<evidence type="ECO:0000313" key="1">
    <source>
        <dbReference type="EMBL" id="KAL0058508.1"/>
    </source>
</evidence>
<evidence type="ECO:0000313" key="2">
    <source>
        <dbReference type="Proteomes" id="UP001437256"/>
    </source>
</evidence>
<proteinExistence type="predicted"/>
<name>A0ABR2ZB31_9AGAR</name>
<accession>A0ABR2ZB31</accession>
<dbReference type="CDD" id="cd12148">
    <property type="entry name" value="fungal_TF_MHR"/>
    <property type="match status" value="1"/>
</dbReference>
<gene>
    <name evidence="1" type="ORF">AAF712_014802</name>
</gene>
<dbReference type="EMBL" id="JBBXMP010000305">
    <property type="protein sequence ID" value="KAL0058508.1"/>
    <property type="molecule type" value="Genomic_DNA"/>
</dbReference>
<reference evidence="1 2" key="1">
    <citation type="submission" date="2024-05" db="EMBL/GenBank/DDBJ databases">
        <title>A draft genome resource for the thread blight pathogen Marasmius tenuissimus strain MS-2.</title>
        <authorList>
            <person name="Yulfo-Soto G.E."/>
            <person name="Baruah I.K."/>
            <person name="Amoako-Attah I."/>
            <person name="Bukari Y."/>
            <person name="Meinhardt L.W."/>
            <person name="Bailey B.A."/>
            <person name="Cohen S.P."/>
        </authorList>
    </citation>
    <scope>NUCLEOTIDE SEQUENCE [LARGE SCALE GENOMIC DNA]</scope>
    <source>
        <strain evidence="1 2">MS-2</strain>
    </source>
</reference>
<dbReference type="Proteomes" id="UP001437256">
    <property type="component" value="Unassembled WGS sequence"/>
</dbReference>
<sequence length="185" mass="19930">MAILASGSAQEGATDALLNTIHLWGAHLSREDCEPQLVVAALRSVSGALGEYSGGISIFHLIQAEVLLSNYLFSNSRVLEGRYHMTKALSLATGARLHTIRSTEKSPISRGSLVPPALTAIDEAEGIHAFWSVVILNNCWTSADRSPSNLIYTDEPGLRIDVPWPENMEVYVRVGIPPSAFSGDS</sequence>
<comment type="caution">
    <text evidence="1">The sequence shown here is derived from an EMBL/GenBank/DDBJ whole genome shotgun (WGS) entry which is preliminary data.</text>
</comment>
<protein>
    <submittedName>
        <fullName evidence="1">Uncharacterized protein</fullName>
    </submittedName>
</protein>